<organism evidence="2 3">
    <name type="scientific">Nocardiopsis eucommiae</name>
    <dbReference type="NCBI Taxonomy" id="2831970"/>
    <lineage>
        <taxon>Bacteria</taxon>
        <taxon>Bacillati</taxon>
        <taxon>Actinomycetota</taxon>
        <taxon>Actinomycetes</taxon>
        <taxon>Streptosporangiales</taxon>
        <taxon>Nocardiopsidaceae</taxon>
        <taxon>Nocardiopsis</taxon>
    </lineage>
</organism>
<dbReference type="Proteomes" id="UP000682416">
    <property type="component" value="Chromosome"/>
</dbReference>
<evidence type="ECO:0000313" key="2">
    <source>
        <dbReference type="EMBL" id="QVJ02406.1"/>
    </source>
</evidence>
<keyword evidence="1" id="KW-0472">Membrane</keyword>
<reference evidence="2" key="1">
    <citation type="submission" date="2021-05" db="EMBL/GenBank/DDBJ databases">
        <authorList>
            <person name="Kaiqin L."/>
            <person name="Jian G."/>
        </authorList>
    </citation>
    <scope>NUCLEOTIDE SEQUENCE</scope>
    <source>
        <strain evidence="2">HDS5</strain>
    </source>
</reference>
<keyword evidence="1" id="KW-0812">Transmembrane</keyword>
<dbReference type="Pfam" id="PF03616">
    <property type="entry name" value="Glt_symporter"/>
    <property type="match status" value="1"/>
</dbReference>
<dbReference type="GO" id="GO:0016020">
    <property type="term" value="C:membrane"/>
    <property type="evidence" value="ECO:0007669"/>
    <property type="project" value="InterPro"/>
</dbReference>
<keyword evidence="1" id="KW-1133">Transmembrane helix</keyword>
<dbReference type="GO" id="GO:0015813">
    <property type="term" value="P:L-glutamate transmembrane transport"/>
    <property type="evidence" value="ECO:0007669"/>
    <property type="project" value="InterPro"/>
</dbReference>
<accession>A0A975QK74</accession>
<feature type="transmembrane region" description="Helical" evidence="1">
    <location>
        <begin position="73"/>
        <end position="91"/>
    </location>
</feature>
<dbReference type="InterPro" id="IPR004445">
    <property type="entry name" value="GltS"/>
</dbReference>
<gene>
    <name evidence="2" type="ORF">KGD82_07625</name>
</gene>
<evidence type="ECO:0008006" key="4">
    <source>
        <dbReference type="Google" id="ProtNLM"/>
    </source>
</evidence>
<dbReference type="EMBL" id="CP074402">
    <property type="protein sequence ID" value="QVJ02406.1"/>
    <property type="molecule type" value="Genomic_DNA"/>
</dbReference>
<feature type="transmembrane region" description="Helical" evidence="1">
    <location>
        <begin position="112"/>
        <end position="134"/>
    </location>
</feature>
<dbReference type="PANTHER" id="PTHR36178:SF1">
    <property type="entry name" value="SODIUM_GLUTAMATE SYMPORTER"/>
    <property type="match status" value="1"/>
</dbReference>
<evidence type="ECO:0000313" key="3">
    <source>
        <dbReference type="Proteomes" id="UP000682416"/>
    </source>
</evidence>
<feature type="transmembrane region" description="Helical" evidence="1">
    <location>
        <begin position="12"/>
        <end position="35"/>
    </location>
</feature>
<evidence type="ECO:0000256" key="1">
    <source>
        <dbReference type="SAM" id="Phobius"/>
    </source>
</evidence>
<dbReference type="KEGG" id="nec:KGD82_07625"/>
<dbReference type="AlphaFoldDB" id="A0A975QK74"/>
<feature type="transmembrane region" description="Helical" evidence="1">
    <location>
        <begin position="42"/>
        <end position="61"/>
    </location>
</feature>
<feature type="transmembrane region" description="Helical" evidence="1">
    <location>
        <begin position="238"/>
        <end position="259"/>
    </location>
</feature>
<name>A0A975QK74_9ACTN</name>
<proteinExistence type="predicted"/>
<protein>
    <recommendedName>
        <fullName evidence="4">Sodium:glutamate symporter</fullName>
    </recommendedName>
</protein>
<keyword evidence="3" id="KW-1185">Reference proteome</keyword>
<dbReference type="PANTHER" id="PTHR36178">
    <property type="entry name" value="SLR0625 PROTEIN"/>
    <property type="match status" value="1"/>
</dbReference>
<sequence>MPELIEFDSNALNSLLLSGVSLGVFLLLGLLVRALVPLTRRLFLPAALIGGFLGLVCGQYVLDIVPAGMSATWSSLAGVLIAVVFAPMLLGQRLPPFREAAREAGAQIWMSYFSTFVQVAVPALLVFAVLGPLFGTDPLLSTIFEASWSGGHGTAAGMDETWTALGWPDGTPLALFAATVGLVYGVVMGTVLLNIAAKRGHLSHEATARQVEQADILEEADQNQATTGRLHASALSNLAFHGSLIALAILIGSLFKHVIDQVVSGVPLFPWR</sequence>
<dbReference type="GO" id="GO:0015501">
    <property type="term" value="F:glutamate:sodium symporter activity"/>
    <property type="evidence" value="ECO:0007669"/>
    <property type="project" value="InterPro"/>
</dbReference>
<feature type="transmembrane region" description="Helical" evidence="1">
    <location>
        <begin position="173"/>
        <end position="195"/>
    </location>
</feature>